<comment type="caution">
    <text evidence="3">The sequence shown here is derived from an EMBL/GenBank/DDBJ whole genome shotgun (WGS) entry which is preliminary data.</text>
</comment>
<accession>A0A1F7TLP7</accession>
<feature type="transmembrane region" description="Helical" evidence="2">
    <location>
        <begin position="269"/>
        <end position="289"/>
    </location>
</feature>
<dbReference type="STRING" id="1802385.A2856_00140"/>
<dbReference type="EMBL" id="MGDT01000004">
    <property type="protein sequence ID" value="OGL66902.1"/>
    <property type="molecule type" value="Genomic_DNA"/>
</dbReference>
<feature type="region of interest" description="Disordered" evidence="1">
    <location>
        <begin position="839"/>
        <end position="858"/>
    </location>
</feature>
<keyword evidence="2" id="KW-0472">Membrane</keyword>
<evidence type="ECO:0000256" key="2">
    <source>
        <dbReference type="SAM" id="Phobius"/>
    </source>
</evidence>
<feature type="transmembrane region" description="Helical" evidence="2">
    <location>
        <begin position="64"/>
        <end position="83"/>
    </location>
</feature>
<organism evidence="3 4">
    <name type="scientific">Candidatus Uhrbacteria bacterium RIFCSPHIGHO2_01_FULL_63_20</name>
    <dbReference type="NCBI Taxonomy" id="1802385"/>
    <lineage>
        <taxon>Bacteria</taxon>
        <taxon>Candidatus Uhriibacteriota</taxon>
    </lineage>
</organism>
<protein>
    <submittedName>
        <fullName evidence="3">Uncharacterized protein</fullName>
    </submittedName>
</protein>
<feature type="transmembrane region" description="Helical" evidence="2">
    <location>
        <begin position="12"/>
        <end position="44"/>
    </location>
</feature>
<feature type="transmembrane region" description="Helical" evidence="2">
    <location>
        <begin position="95"/>
        <end position="113"/>
    </location>
</feature>
<proteinExistence type="predicted"/>
<dbReference type="Proteomes" id="UP000177885">
    <property type="component" value="Unassembled WGS sequence"/>
</dbReference>
<feature type="compositionally biased region" description="Basic and acidic residues" evidence="1">
    <location>
        <begin position="846"/>
        <end position="858"/>
    </location>
</feature>
<reference evidence="3 4" key="1">
    <citation type="journal article" date="2016" name="Nat. Commun.">
        <title>Thousands of microbial genomes shed light on interconnected biogeochemical processes in an aquifer system.</title>
        <authorList>
            <person name="Anantharaman K."/>
            <person name="Brown C.T."/>
            <person name="Hug L.A."/>
            <person name="Sharon I."/>
            <person name="Castelle C.J."/>
            <person name="Probst A.J."/>
            <person name="Thomas B.C."/>
            <person name="Singh A."/>
            <person name="Wilkins M.J."/>
            <person name="Karaoz U."/>
            <person name="Brodie E.L."/>
            <person name="Williams K.H."/>
            <person name="Hubbard S.S."/>
            <person name="Banfield J.F."/>
        </authorList>
    </citation>
    <scope>NUCLEOTIDE SEQUENCE [LARGE SCALE GENOMIC DNA]</scope>
</reference>
<name>A0A1F7TLP7_9BACT</name>
<evidence type="ECO:0000313" key="3">
    <source>
        <dbReference type="EMBL" id="OGL66902.1"/>
    </source>
</evidence>
<feature type="transmembrane region" description="Helical" evidence="2">
    <location>
        <begin position="119"/>
        <end position="136"/>
    </location>
</feature>
<feature type="transmembrane region" description="Helical" evidence="2">
    <location>
        <begin position="221"/>
        <end position="249"/>
    </location>
</feature>
<feature type="transmembrane region" description="Helical" evidence="2">
    <location>
        <begin position="157"/>
        <end position="181"/>
    </location>
</feature>
<sequence length="858" mass="91780">MGTQDPSVIDSLFLMLANFLAWITGLVNSITAALLQFTIMIMSYNGFTDSPVVSAGWAIVRDTVNMFFVVVLIVIALFTIFGSHRFDWRQQVPRLLLFAIVINFSKTICGILIDAGQVIMLTFANALQAVMAGNFLQLFAISSMNVSQDSTLQTFDLFLGSAAALVASVWVFVTVLILLAILVWRVVWLWVLITIAPLTWFIGGARGVTSSHAYEDWWKQFTCAVAVGPILTFFLWLTLTVAGAGNLAASKGLEKFSTAEKVGDIPIELFEPVHLMTFVIAMAMIYAGFQAASEFCGGASGMVSGLLKKGEGAGKAVALGLGGLGLAGAAKGGRLALKGGGKAAGAVAGRVGGSDLIQNRRQAQLEALRTKAATQASPLDRAKTLAKAEALQGKITESAKTAAAPFGDFSKEAKTAALLAMGEKMKKGEQLSGREKQQGQALYAELVGDKDARKALDQAGTFSTLHDGLGGKEMEAKFKGDKDLSGNLKQLKALRPDVTKDFSSITSVEDLKAMDERAFGTIGSDEAAKKQFEDQLKGLDSGFAKEDGTRQSLYEAFVQGRAGGKKFDAFDKGLSGLFSKMSPDELAKQDIKELAPHVTAEMLNKPGGEKIAQKILKSEIPEIRAKLDDRPVYEAAMKGIGFDVKSNAITNPADFEKFVKENPLALGNFKPETMSAGTSGAITTALGKDGLNKILTKYKKGSAEERARLESALGNARTAVLNAGTEEARGLSKWFDAEAGRARGSGAPGGTSGVEGRLAELTAQDDALAREAQTLNEDLNRLTAQIQQEQTKEGLADVDMLDRWRNDQAAARARIREASTRRDALREELENVRAVANEQRVAQSVKEAEDRSRGGTSA</sequence>
<keyword evidence="2" id="KW-0812">Transmembrane</keyword>
<gene>
    <name evidence="3" type="ORF">A2856_00140</name>
</gene>
<dbReference type="AlphaFoldDB" id="A0A1F7TLP7"/>
<evidence type="ECO:0000256" key="1">
    <source>
        <dbReference type="SAM" id="MobiDB-lite"/>
    </source>
</evidence>
<evidence type="ECO:0000313" key="4">
    <source>
        <dbReference type="Proteomes" id="UP000177885"/>
    </source>
</evidence>
<feature type="transmembrane region" description="Helical" evidence="2">
    <location>
        <begin position="187"/>
        <end position="209"/>
    </location>
</feature>
<keyword evidence="2" id="KW-1133">Transmembrane helix</keyword>